<dbReference type="EMBL" id="CAJVCH010061153">
    <property type="protein sequence ID" value="CAG7719409.1"/>
    <property type="molecule type" value="Genomic_DNA"/>
</dbReference>
<keyword evidence="2" id="KW-1185">Reference proteome</keyword>
<evidence type="ECO:0000313" key="2">
    <source>
        <dbReference type="Proteomes" id="UP000708208"/>
    </source>
</evidence>
<reference evidence="1" key="1">
    <citation type="submission" date="2021-06" db="EMBL/GenBank/DDBJ databases">
        <authorList>
            <person name="Hodson N. C."/>
            <person name="Mongue J. A."/>
            <person name="Jaron S. K."/>
        </authorList>
    </citation>
    <scope>NUCLEOTIDE SEQUENCE</scope>
</reference>
<protein>
    <submittedName>
        <fullName evidence="1">Uncharacterized protein</fullName>
    </submittedName>
</protein>
<proteinExistence type="predicted"/>
<comment type="caution">
    <text evidence="1">The sequence shown here is derived from an EMBL/GenBank/DDBJ whole genome shotgun (WGS) entry which is preliminary data.</text>
</comment>
<gene>
    <name evidence="1" type="ORF">AFUS01_LOCUS8735</name>
</gene>
<evidence type="ECO:0000313" key="1">
    <source>
        <dbReference type="EMBL" id="CAG7719409.1"/>
    </source>
</evidence>
<name>A0A8J2K3T2_9HEXA</name>
<accession>A0A8J2K3T2</accession>
<sequence length="41" mass="5077">QAYRRKILSLEKKHVFTESLHHAQPNMRRTESCRFFIQEIF</sequence>
<organism evidence="1 2">
    <name type="scientific">Allacma fusca</name>
    <dbReference type="NCBI Taxonomy" id="39272"/>
    <lineage>
        <taxon>Eukaryota</taxon>
        <taxon>Metazoa</taxon>
        <taxon>Ecdysozoa</taxon>
        <taxon>Arthropoda</taxon>
        <taxon>Hexapoda</taxon>
        <taxon>Collembola</taxon>
        <taxon>Symphypleona</taxon>
        <taxon>Sminthuridae</taxon>
        <taxon>Allacma</taxon>
    </lineage>
</organism>
<dbReference type="Proteomes" id="UP000708208">
    <property type="component" value="Unassembled WGS sequence"/>
</dbReference>
<dbReference type="AlphaFoldDB" id="A0A8J2K3T2"/>
<feature type="non-terminal residue" evidence="1">
    <location>
        <position position="1"/>
    </location>
</feature>